<keyword evidence="3" id="KW-1185">Reference proteome</keyword>
<comment type="caution">
    <text evidence="2">The sequence shown here is derived from an EMBL/GenBank/DDBJ whole genome shotgun (WGS) entry which is preliminary data.</text>
</comment>
<evidence type="ECO:0000313" key="3">
    <source>
        <dbReference type="Proteomes" id="UP001065549"/>
    </source>
</evidence>
<dbReference type="RefSeq" id="WP_253020118.1">
    <property type="nucleotide sequence ID" value="NZ_JAOSHN010000002.1"/>
</dbReference>
<reference evidence="2" key="1">
    <citation type="submission" date="2022-09" db="EMBL/GenBank/DDBJ databases">
        <title>Culturomic study of gut microbiota in children with autism spectrum disorder.</title>
        <authorList>
            <person name="Efimov B.A."/>
            <person name="Chaplin A.V."/>
            <person name="Sokolova S.R."/>
            <person name="Pikina A.P."/>
            <person name="Korzhanova M."/>
            <person name="Belova V."/>
            <person name="Korostin D."/>
        </authorList>
    </citation>
    <scope>NUCLEOTIDE SEQUENCE</scope>
    <source>
        <strain evidence="2">ASD5510</strain>
    </source>
</reference>
<feature type="transmembrane region" description="Helical" evidence="1">
    <location>
        <begin position="7"/>
        <end position="27"/>
    </location>
</feature>
<accession>A0A9J6QQ90</accession>
<protein>
    <submittedName>
        <fullName evidence="2">Small multi-drug export protein</fullName>
    </submittedName>
</protein>
<dbReference type="Pfam" id="PF06695">
    <property type="entry name" value="Sm_multidrug_ex"/>
    <property type="match status" value="1"/>
</dbReference>
<feature type="transmembrane region" description="Helical" evidence="1">
    <location>
        <begin position="134"/>
        <end position="161"/>
    </location>
</feature>
<dbReference type="InterPro" id="IPR009577">
    <property type="entry name" value="Sm_multidrug_ex"/>
</dbReference>
<feature type="transmembrane region" description="Helical" evidence="1">
    <location>
        <begin position="102"/>
        <end position="128"/>
    </location>
</feature>
<evidence type="ECO:0000313" key="2">
    <source>
        <dbReference type="EMBL" id="MCU7377596.1"/>
    </source>
</evidence>
<sequence>MHLLFKTITVTGIAVLELWAAIPAGFVFGLPPIIIAIVTIIGGILSSLLVVTIGGHVKNYIQNRRAAKYQQLSTSEQIEMQQRESKKKHRQHSKIYQVWDKYGIIGLGLLAPVLTGALIGSTIAVSLGVPKQRIILWVSLGVIMWTVLLVTLAALGIDFIFR</sequence>
<keyword evidence="1" id="KW-1133">Transmembrane helix</keyword>
<dbReference type="AlphaFoldDB" id="A0A9J6QQ90"/>
<feature type="transmembrane region" description="Helical" evidence="1">
    <location>
        <begin position="33"/>
        <end position="55"/>
    </location>
</feature>
<dbReference type="EMBL" id="JAOSHN010000002">
    <property type="protein sequence ID" value="MCU7377596.1"/>
    <property type="molecule type" value="Genomic_DNA"/>
</dbReference>
<evidence type="ECO:0000256" key="1">
    <source>
        <dbReference type="SAM" id="Phobius"/>
    </source>
</evidence>
<keyword evidence="1" id="KW-0812">Transmembrane</keyword>
<dbReference type="Proteomes" id="UP001065549">
    <property type="component" value="Unassembled WGS sequence"/>
</dbReference>
<name>A0A9J6QQ90_9FIRM</name>
<gene>
    <name evidence="2" type="ORF">OBO34_04410</name>
</gene>
<proteinExistence type="predicted"/>
<keyword evidence="1" id="KW-0472">Membrane</keyword>
<organism evidence="2 3">
    <name type="scientific">Hominibacterium faecale</name>
    <dbReference type="NCBI Taxonomy" id="2839743"/>
    <lineage>
        <taxon>Bacteria</taxon>
        <taxon>Bacillati</taxon>
        <taxon>Bacillota</taxon>
        <taxon>Clostridia</taxon>
        <taxon>Peptostreptococcales</taxon>
        <taxon>Anaerovoracaceae</taxon>
        <taxon>Hominibacterium</taxon>
    </lineage>
</organism>